<feature type="compositionally biased region" description="Low complexity" evidence="1">
    <location>
        <begin position="32"/>
        <end position="46"/>
    </location>
</feature>
<dbReference type="EMBL" id="JAAAUY010000577">
    <property type="protein sequence ID" value="KAF9328313.1"/>
    <property type="molecule type" value="Genomic_DNA"/>
</dbReference>
<dbReference type="PANTHER" id="PTHR13639">
    <property type="entry name" value="CYTOCHROME C OXIDASE ASSEMBLY FACTOR 4 HOMOLOG, MITOCHONDRIAL"/>
    <property type="match status" value="1"/>
</dbReference>
<reference evidence="2" key="1">
    <citation type="journal article" date="2020" name="Fungal Divers.">
        <title>Resolving the Mortierellaceae phylogeny through synthesis of multi-gene phylogenetics and phylogenomics.</title>
        <authorList>
            <person name="Vandepol N."/>
            <person name="Liber J."/>
            <person name="Desiro A."/>
            <person name="Na H."/>
            <person name="Kennedy M."/>
            <person name="Barry K."/>
            <person name="Grigoriev I.V."/>
            <person name="Miller A.N."/>
            <person name="O'Donnell K."/>
            <person name="Stajich J.E."/>
            <person name="Bonito G."/>
        </authorList>
    </citation>
    <scope>NUCLEOTIDE SEQUENCE</scope>
    <source>
        <strain evidence="2">NVP1</strain>
    </source>
</reference>
<dbReference type="PANTHER" id="PTHR13639:SF2">
    <property type="entry name" value="CYTOCHROME C OXIDASE ASSEMBLY FACTOR 4 HOMOLOG, MITOCHONDRIAL"/>
    <property type="match status" value="1"/>
</dbReference>
<proteinExistence type="predicted"/>
<evidence type="ECO:0000313" key="3">
    <source>
        <dbReference type="Proteomes" id="UP000696485"/>
    </source>
</evidence>
<dbReference type="InterPro" id="IPR039870">
    <property type="entry name" value="Coa4-like"/>
</dbReference>
<comment type="caution">
    <text evidence="2">The sequence shown here is derived from an EMBL/GenBank/DDBJ whole genome shotgun (WGS) entry which is preliminary data.</text>
</comment>
<name>A0A9P5SFP2_9FUNG</name>
<dbReference type="AlphaFoldDB" id="A0A9P5SFP2"/>
<evidence type="ECO:0000313" key="2">
    <source>
        <dbReference type="EMBL" id="KAF9328313.1"/>
    </source>
</evidence>
<sequence length="109" mass="12199">MTQSPSQNTTVDQHDLDCAPTARPHEPRRRPSSSSPADSAANSTSSTAEDKEDADDEDEYDKRIARTGCSAENEALQMCYAETHDWRACKDAMQAFRDCWKRNGNVETE</sequence>
<organism evidence="2 3">
    <name type="scientific">Podila minutissima</name>
    <dbReference type="NCBI Taxonomy" id="64525"/>
    <lineage>
        <taxon>Eukaryota</taxon>
        <taxon>Fungi</taxon>
        <taxon>Fungi incertae sedis</taxon>
        <taxon>Mucoromycota</taxon>
        <taxon>Mortierellomycotina</taxon>
        <taxon>Mortierellomycetes</taxon>
        <taxon>Mortierellales</taxon>
        <taxon>Mortierellaceae</taxon>
        <taxon>Podila</taxon>
    </lineage>
</organism>
<feature type="region of interest" description="Disordered" evidence="1">
    <location>
        <begin position="1"/>
        <end position="67"/>
    </location>
</feature>
<feature type="compositionally biased region" description="Polar residues" evidence="1">
    <location>
        <begin position="1"/>
        <end position="11"/>
    </location>
</feature>
<protein>
    <recommendedName>
        <fullName evidence="4">CHCH domain-containing protein</fullName>
    </recommendedName>
</protein>
<dbReference type="GO" id="GO:0005758">
    <property type="term" value="C:mitochondrial intermembrane space"/>
    <property type="evidence" value="ECO:0007669"/>
    <property type="project" value="InterPro"/>
</dbReference>
<dbReference type="Proteomes" id="UP000696485">
    <property type="component" value="Unassembled WGS sequence"/>
</dbReference>
<gene>
    <name evidence="2" type="ORF">BG006_008477</name>
</gene>
<feature type="compositionally biased region" description="Acidic residues" evidence="1">
    <location>
        <begin position="50"/>
        <end position="59"/>
    </location>
</feature>
<evidence type="ECO:0008006" key="4">
    <source>
        <dbReference type="Google" id="ProtNLM"/>
    </source>
</evidence>
<accession>A0A9P5SFP2</accession>
<evidence type="ECO:0000256" key="1">
    <source>
        <dbReference type="SAM" id="MobiDB-lite"/>
    </source>
</evidence>
<keyword evidence="3" id="KW-1185">Reference proteome</keyword>
<dbReference type="GO" id="GO:0033617">
    <property type="term" value="P:mitochondrial respiratory chain complex IV assembly"/>
    <property type="evidence" value="ECO:0007669"/>
    <property type="project" value="InterPro"/>
</dbReference>